<comment type="caution">
    <text evidence="1">The sequence shown here is derived from an EMBL/GenBank/DDBJ whole genome shotgun (WGS) entry which is preliminary data.</text>
</comment>
<proteinExistence type="predicted"/>
<keyword evidence="2" id="KW-1185">Reference proteome</keyword>
<organism evidence="1 2">
    <name type="scientific">Boletus edulis BED1</name>
    <dbReference type="NCBI Taxonomy" id="1328754"/>
    <lineage>
        <taxon>Eukaryota</taxon>
        <taxon>Fungi</taxon>
        <taxon>Dikarya</taxon>
        <taxon>Basidiomycota</taxon>
        <taxon>Agaricomycotina</taxon>
        <taxon>Agaricomycetes</taxon>
        <taxon>Agaricomycetidae</taxon>
        <taxon>Boletales</taxon>
        <taxon>Boletineae</taxon>
        <taxon>Boletaceae</taxon>
        <taxon>Boletoideae</taxon>
        <taxon>Boletus</taxon>
    </lineage>
</organism>
<dbReference type="EMBL" id="WHUW01000233">
    <property type="protein sequence ID" value="KAF8417101.1"/>
    <property type="molecule type" value="Genomic_DNA"/>
</dbReference>
<dbReference type="Proteomes" id="UP001194468">
    <property type="component" value="Unassembled WGS sequence"/>
</dbReference>
<gene>
    <name evidence="1" type="ORF">L210DRAFT_878220</name>
</gene>
<reference evidence="1" key="2">
    <citation type="journal article" date="2020" name="Nat. Commun.">
        <title>Large-scale genome sequencing of mycorrhizal fungi provides insights into the early evolution of symbiotic traits.</title>
        <authorList>
            <person name="Miyauchi S."/>
            <person name="Kiss E."/>
            <person name="Kuo A."/>
            <person name="Drula E."/>
            <person name="Kohler A."/>
            <person name="Sanchez-Garcia M."/>
            <person name="Morin E."/>
            <person name="Andreopoulos B."/>
            <person name="Barry K.W."/>
            <person name="Bonito G."/>
            <person name="Buee M."/>
            <person name="Carver A."/>
            <person name="Chen C."/>
            <person name="Cichocki N."/>
            <person name="Clum A."/>
            <person name="Culley D."/>
            <person name="Crous P.W."/>
            <person name="Fauchery L."/>
            <person name="Girlanda M."/>
            <person name="Hayes R.D."/>
            <person name="Keri Z."/>
            <person name="LaButti K."/>
            <person name="Lipzen A."/>
            <person name="Lombard V."/>
            <person name="Magnuson J."/>
            <person name="Maillard F."/>
            <person name="Murat C."/>
            <person name="Nolan M."/>
            <person name="Ohm R.A."/>
            <person name="Pangilinan J."/>
            <person name="Pereira M.F."/>
            <person name="Perotto S."/>
            <person name="Peter M."/>
            <person name="Pfister S."/>
            <person name="Riley R."/>
            <person name="Sitrit Y."/>
            <person name="Stielow J.B."/>
            <person name="Szollosi G."/>
            <person name="Zifcakova L."/>
            <person name="Stursova M."/>
            <person name="Spatafora J.W."/>
            <person name="Tedersoo L."/>
            <person name="Vaario L.M."/>
            <person name="Yamada A."/>
            <person name="Yan M."/>
            <person name="Wang P."/>
            <person name="Xu J."/>
            <person name="Bruns T."/>
            <person name="Baldrian P."/>
            <person name="Vilgalys R."/>
            <person name="Dunand C."/>
            <person name="Henrissat B."/>
            <person name="Grigoriev I.V."/>
            <person name="Hibbett D."/>
            <person name="Nagy L.G."/>
            <person name="Martin F.M."/>
        </authorList>
    </citation>
    <scope>NUCLEOTIDE SEQUENCE</scope>
    <source>
        <strain evidence="1">BED1</strain>
    </source>
</reference>
<evidence type="ECO:0000313" key="1">
    <source>
        <dbReference type="EMBL" id="KAF8417101.1"/>
    </source>
</evidence>
<sequence>MLSVDASGKMIRFAKAIFAERVCNIYKGYYYAKLIFRAQDKPAVHSPGICYYDVVVNPTDSNEEDVESTVDEETNNWPVEKKYKEALNEIKHTHHILPLHIYKNDEYVEPSNVNGVLQNAMVEVLFTVHHTYLGTQVPPHDTFRANIEQIIVLKQESSLDETSYSKTNVRSGPIAAGSFSMKRQIGDDDECNPRRQKIRSTKGKGNLAVLLSYPIN</sequence>
<name>A0AAD4BBZ9_BOLED</name>
<reference evidence="1" key="1">
    <citation type="submission" date="2019-10" db="EMBL/GenBank/DDBJ databases">
        <authorList>
            <consortium name="DOE Joint Genome Institute"/>
            <person name="Kuo A."/>
            <person name="Miyauchi S."/>
            <person name="Kiss E."/>
            <person name="Drula E."/>
            <person name="Kohler A."/>
            <person name="Sanchez-Garcia M."/>
            <person name="Andreopoulos B."/>
            <person name="Barry K.W."/>
            <person name="Bonito G."/>
            <person name="Buee M."/>
            <person name="Carver A."/>
            <person name="Chen C."/>
            <person name="Cichocki N."/>
            <person name="Clum A."/>
            <person name="Culley D."/>
            <person name="Crous P.W."/>
            <person name="Fauchery L."/>
            <person name="Girlanda M."/>
            <person name="Hayes R."/>
            <person name="Keri Z."/>
            <person name="LaButti K."/>
            <person name="Lipzen A."/>
            <person name="Lombard V."/>
            <person name="Magnuson J."/>
            <person name="Maillard F."/>
            <person name="Morin E."/>
            <person name="Murat C."/>
            <person name="Nolan M."/>
            <person name="Ohm R."/>
            <person name="Pangilinan J."/>
            <person name="Pereira M."/>
            <person name="Perotto S."/>
            <person name="Peter M."/>
            <person name="Riley R."/>
            <person name="Sitrit Y."/>
            <person name="Stielow B."/>
            <person name="Szollosi G."/>
            <person name="Zifcakova L."/>
            <person name="Stursova M."/>
            <person name="Spatafora J.W."/>
            <person name="Tedersoo L."/>
            <person name="Vaario L.-M."/>
            <person name="Yamada A."/>
            <person name="Yan M."/>
            <person name="Wang P."/>
            <person name="Xu J."/>
            <person name="Bruns T."/>
            <person name="Baldrian P."/>
            <person name="Vilgalys R."/>
            <person name="Henrissat B."/>
            <person name="Grigoriev I.V."/>
            <person name="Hibbett D."/>
            <person name="Nagy L.G."/>
            <person name="Martin F.M."/>
        </authorList>
    </citation>
    <scope>NUCLEOTIDE SEQUENCE</scope>
    <source>
        <strain evidence="1">BED1</strain>
    </source>
</reference>
<evidence type="ECO:0000313" key="2">
    <source>
        <dbReference type="Proteomes" id="UP001194468"/>
    </source>
</evidence>
<protein>
    <submittedName>
        <fullName evidence="1">Uncharacterized protein</fullName>
    </submittedName>
</protein>
<accession>A0AAD4BBZ9</accession>
<dbReference type="AlphaFoldDB" id="A0AAD4BBZ9"/>